<proteinExistence type="predicted"/>
<protein>
    <submittedName>
        <fullName evidence="1">Uncharacterized protein</fullName>
    </submittedName>
</protein>
<sequence>MSAEANSSFSEDFRYYSANCNGFVDTSASKHVGAALIAPMVENKSSVYHASIVQSSCSKCTRSSLVSQQTTTTNGGEGYDWSAHSKQIKHNQTLMADVKGKESSEKTFSTSDEASTSSSDFVEDDDYRPEISSSILDRITIEPVPVSSEVSEAISSQSVISSSADS</sequence>
<keyword evidence="2" id="KW-1185">Reference proteome</keyword>
<dbReference type="Proteomes" id="UP001056120">
    <property type="component" value="Linkage Group LG06"/>
</dbReference>
<evidence type="ECO:0000313" key="2">
    <source>
        <dbReference type="Proteomes" id="UP001056120"/>
    </source>
</evidence>
<accession>A0ACB9J4L0</accession>
<reference evidence="2" key="1">
    <citation type="journal article" date="2022" name="Mol. Ecol. Resour.">
        <title>The genomes of chicory, endive, great burdock and yacon provide insights into Asteraceae palaeo-polyploidization history and plant inulin production.</title>
        <authorList>
            <person name="Fan W."/>
            <person name="Wang S."/>
            <person name="Wang H."/>
            <person name="Wang A."/>
            <person name="Jiang F."/>
            <person name="Liu H."/>
            <person name="Zhao H."/>
            <person name="Xu D."/>
            <person name="Zhang Y."/>
        </authorList>
    </citation>
    <scope>NUCLEOTIDE SEQUENCE [LARGE SCALE GENOMIC DNA]</scope>
    <source>
        <strain evidence="2">cv. Yunnan</strain>
    </source>
</reference>
<name>A0ACB9J4L0_9ASTR</name>
<organism evidence="1 2">
    <name type="scientific">Smallanthus sonchifolius</name>
    <dbReference type="NCBI Taxonomy" id="185202"/>
    <lineage>
        <taxon>Eukaryota</taxon>
        <taxon>Viridiplantae</taxon>
        <taxon>Streptophyta</taxon>
        <taxon>Embryophyta</taxon>
        <taxon>Tracheophyta</taxon>
        <taxon>Spermatophyta</taxon>
        <taxon>Magnoliopsida</taxon>
        <taxon>eudicotyledons</taxon>
        <taxon>Gunneridae</taxon>
        <taxon>Pentapetalae</taxon>
        <taxon>asterids</taxon>
        <taxon>campanulids</taxon>
        <taxon>Asterales</taxon>
        <taxon>Asteraceae</taxon>
        <taxon>Asteroideae</taxon>
        <taxon>Heliantheae alliance</taxon>
        <taxon>Millerieae</taxon>
        <taxon>Smallanthus</taxon>
    </lineage>
</organism>
<comment type="caution">
    <text evidence="1">The sequence shown here is derived from an EMBL/GenBank/DDBJ whole genome shotgun (WGS) entry which is preliminary data.</text>
</comment>
<evidence type="ECO:0000313" key="1">
    <source>
        <dbReference type="EMBL" id="KAI3814197.1"/>
    </source>
</evidence>
<dbReference type="EMBL" id="CM042023">
    <property type="protein sequence ID" value="KAI3814197.1"/>
    <property type="molecule type" value="Genomic_DNA"/>
</dbReference>
<gene>
    <name evidence="1" type="ORF">L1987_18945</name>
</gene>
<reference evidence="1 2" key="2">
    <citation type="journal article" date="2022" name="Mol. Ecol. Resour.">
        <title>The genomes of chicory, endive, great burdock and yacon provide insights into Asteraceae paleo-polyploidization history and plant inulin production.</title>
        <authorList>
            <person name="Fan W."/>
            <person name="Wang S."/>
            <person name="Wang H."/>
            <person name="Wang A."/>
            <person name="Jiang F."/>
            <person name="Liu H."/>
            <person name="Zhao H."/>
            <person name="Xu D."/>
            <person name="Zhang Y."/>
        </authorList>
    </citation>
    <scope>NUCLEOTIDE SEQUENCE [LARGE SCALE GENOMIC DNA]</scope>
    <source>
        <strain evidence="2">cv. Yunnan</strain>
        <tissue evidence="1">Leaves</tissue>
    </source>
</reference>